<reference evidence="13" key="1">
    <citation type="submission" date="2024-02" db="EMBL/GenBank/DDBJ databases">
        <authorList>
            <consortium name="ELIXIR-Norway"/>
            <consortium name="Elixir Norway"/>
        </authorList>
    </citation>
    <scope>NUCLEOTIDE SEQUENCE</scope>
</reference>
<organism evidence="13 14">
    <name type="scientific">Sphagnum troendelagicum</name>
    <dbReference type="NCBI Taxonomy" id="128251"/>
    <lineage>
        <taxon>Eukaryota</taxon>
        <taxon>Viridiplantae</taxon>
        <taxon>Streptophyta</taxon>
        <taxon>Embryophyta</taxon>
        <taxon>Bryophyta</taxon>
        <taxon>Sphagnophytina</taxon>
        <taxon>Sphagnopsida</taxon>
        <taxon>Sphagnales</taxon>
        <taxon>Sphagnaceae</taxon>
        <taxon>Sphagnum</taxon>
    </lineage>
</organism>
<dbReference type="CDD" id="cd17546">
    <property type="entry name" value="REC_hyHK_CKI1_RcsC-like"/>
    <property type="match status" value="1"/>
</dbReference>
<evidence type="ECO:0000256" key="8">
    <source>
        <dbReference type="SAM" id="Coils"/>
    </source>
</evidence>
<dbReference type="PROSITE" id="PS50110">
    <property type="entry name" value="RESPONSE_REGULATORY"/>
    <property type="match status" value="1"/>
</dbReference>
<dbReference type="SMART" id="SM00388">
    <property type="entry name" value="HisKA"/>
    <property type="match status" value="1"/>
</dbReference>
<dbReference type="InterPro" id="IPR003661">
    <property type="entry name" value="HisK_dim/P_dom"/>
</dbReference>
<evidence type="ECO:0000256" key="2">
    <source>
        <dbReference type="ARBA" id="ARBA00022475"/>
    </source>
</evidence>
<feature type="transmembrane region" description="Helical" evidence="10">
    <location>
        <begin position="111"/>
        <end position="128"/>
    </location>
</feature>
<accession>A0ABP0UD63</accession>
<dbReference type="PANTHER" id="PTHR45530:SF3">
    <property type="entry name" value="TWO-COMPONENT SYSTEM NARL FAMILY SENSOR HISTIDINE KINASE BARA"/>
    <property type="match status" value="1"/>
</dbReference>
<dbReference type="Gene3D" id="3.30.565.10">
    <property type="entry name" value="Histidine kinase-like ATPase, C-terminal domain"/>
    <property type="match status" value="1"/>
</dbReference>
<feature type="region of interest" description="Disordered" evidence="9">
    <location>
        <begin position="874"/>
        <end position="923"/>
    </location>
</feature>
<evidence type="ECO:0000256" key="5">
    <source>
        <dbReference type="ARBA" id="ARBA00022989"/>
    </source>
</evidence>
<protein>
    <submittedName>
        <fullName evidence="13">Uncharacterized protein</fullName>
    </submittedName>
</protein>
<dbReference type="Pfam" id="PF05231">
    <property type="entry name" value="MASE1"/>
    <property type="match status" value="1"/>
</dbReference>
<dbReference type="SMART" id="SM00448">
    <property type="entry name" value="REC"/>
    <property type="match status" value="1"/>
</dbReference>
<evidence type="ECO:0000256" key="6">
    <source>
        <dbReference type="ARBA" id="ARBA00023136"/>
    </source>
</evidence>
<dbReference type="PRINTS" id="PR00344">
    <property type="entry name" value="BCTRLSENSOR"/>
</dbReference>
<name>A0ABP0UD63_9BRYO</name>
<dbReference type="InterPro" id="IPR007895">
    <property type="entry name" value="MASE1"/>
</dbReference>
<dbReference type="SUPFAM" id="SSF55874">
    <property type="entry name" value="ATPase domain of HSP90 chaperone/DNA topoisomerase II/histidine kinase"/>
    <property type="match status" value="1"/>
</dbReference>
<feature type="transmembrane region" description="Helical" evidence="10">
    <location>
        <begin position="215"/>
        <end position="232"/>
    </location>
</feature>
<evidence type="ECO:0000256" key="9">
    <source>
        <dbReference type="SAM" id="MobiDB-lite"/>
    </source>
</evidence>
<evidence type="ECO:0000256" key="1">
    <source>
        <dbReference type="ARBA" id="ARBA00004651"/>
    </source>
</evidence>
<feature type="transmembrane region" description="Helical" evidence="10">
    <location>
        <begin position="51"/>
        <end position="73"/>
    </location>
</feature>
<gene>
    <name evidence="13" type="ORF">CSSPTR1EN2_LOCUS14408</name>
</gene>
<dbReference type="InterPro" id="IPR003594">
    <property type="entry name" value="HATPase_dom"/>
</dbReference>
<evidence type="ECO:0000313" key="13">
    <source>
        <dbReference type="EMBL" id="CAK9219285.1"/>
    </source>
</evidence>
<keyword evidence="2" id="KW-1003">Cell membrane</keyword>
<feature type="region of interest" description="Disordered" evidence="9">
    <location>
        <begin position="820"/>
        <end position="842"/>
    </location>
</feature>
<evidence type="ECO:0000256" key="4">
    <source>
        <dbReference type="ARBA" id="ARBA00022692"/>
    </source>
</evidence>
<dbReference type="InterPro" id="IPR001789">
    <property type="entry name" value="Sig_transdc_resp-reg_receiver"/>
</dbReference>
<dbReference type="Pfam" id="PF02518">
    <property type="entry name" value="HATPase_c"/>
    <property type="match status" value="1"/>
</dbReference>
<evidence type="ECO:0000259" key="11">
    <source>
        <dbReference type="PROSITE" id="PS50109"/>
    </source>
</evidence>
<evidence type="ECO:0000256" key="3">
    <source>
        <dbReference type="ARBA" id="ARBA00022553"/>
    </source>
</evidence>
<evidence type="ECO:0000259" key="12">
    <source>
        <dbReference type="PROSITE" id="PS50110"/>
    </source>
</evidence>
<dbReference type="SMART" id="SM00387">
    <property type="entry name" value="HATPase_c"/>
    <property type="match status" value="1"/>
</dbReference>
<keyword evidence="5 10" id="KW-1133">Transmembrane helix</keyword>
<keyword evidence="3 7" id="KW-0597">Phosphoprotein</keyword>
<sequence length="1236" mass="135536">MPLFGGRTRHGDGEQAVVGRNAAAIRRATRSVREYWFSSPRFAGKRRDAHAYRALLVMNVLEAALICMSGILVFEMSIKALQQQFSRTVIFPLYLPRAMGIAMAAKHQGSVALGNFIGFYFSRIYMAVRSSNSIGHSGFVAVLLFAILGTCESQIGAWFMKKWLCQQHPRKKEVPTFDNVAQAFSYILIVFSTSLVFETLIAVAECVTRMVEWKYFFRYWGTWWLGVLSAMLSLSPAVIHLMALELPPQPLLHFLLLFSSKKKVMGSIKKLSIKSSFKAVFLWSLTLGLLIMVFLYSVQTFIRPLPYLLFPLIICAAFVFNRVGWSLVVAVSSLFCALGTLHRDSSLYYMAGAPKDKASPSLVLQIELFISVIGLVGIVLAAAVKEKNQLTHDLNQAMEGLEKTVEERTKELVKANEELQVSQKTAEHASHAKSEFLANMSHEIRTPIHGILGLTTLLLESKLTVDQQESLISLKECADLLLHIINSVLDLTKIEAGRLEVQEVPFSIRRLVSSTLLMLQTRALDRGLKLLWEVQAEVPDLLVGDKGKIQQCLLNLVGNALKFTNKGTVTVRVMLPITKDEPAATKSTTVASFGGANLGLQEADNIQPGNKEAYIHDDSVDVWFGSSKVAPVTEIEKPEEESPSSNASTVSKKPVQIEFEVQDTGIGITKDKLQDMFNPFTQADPSASRLYGGTGLGLSIVQRFVELLGGTIWANSVVDKGSTFTFKLPFVALSGDKDDDMSAAAAGVVASSDRVFQHPLRFPSLEKYWLTPSKTTTAAKSGLLSHRRAYSLGVLLRGVKFRLPDASSYNAEFLNGEDSSDLGASKQWAPGGNGVTSSPVDQSVRTSVSGAIQGENGLFQQNVLLSDQDLLHSSKEDGMDSRQQDSSCQPSSAMAAESSKLVKNPELEQCARNPSGHESLGTLLPNSSCSHNLSRAAEIPQKPTDVFILEKLRSLTAVSSTSQEMQANNSLSPSLQNQDGVSPQCLEISMHDNKDVVIDVPEVNYGRFLQGSDQCHPKGVASSGSLNLIVGLSSTDSGSQKLGPNGGNLGHSLSLPEGIVQTSQDALQTQHHQKVVLKSQKRFPEKAAVMVASPPKDAPEQRLKILLAEDNPINQKVATRQLEKYGHRVTIVSDGREALETVQVHHDMFDVVLMDVQMPNMDGLQATQHIREVEQQEGWSRLPILGLTAHAIHGYQETCLSHGMDGYLGKPFNIKQLLVQMVEILPTDKKLLRDEG</sequence>
<feature type="transmembrane region" description="Helical" evidence="10">
    <location>
        <begin position="238"/>
        <end position="258"/>
    </location>
</feature>
<dbReference type="Gene3D" id="3.40.50.2300">
    <property type="match status" value="1"/>
</dbReference>
<dbReference type="InterPro" id="IPR011006">
    <property type="entry name" value="CheY-like_superfamily"/>
</dbReference>
<dbReference type="Gene3D" id="1.10.287.130">
    <property type="match status" value="1"/>
</dbReference>
<feature type="transmembrane region" description="Helical" evidence="10">
    <location>
        <begin position="308"/>
        <end position="341"/>
    </location>
</feature>
<keyword evidence="14" id="KW-1185">Reference proteome</keyword>
<keyword evidence="8" id="KW-0175">Coiled coil</keyword>
<feature type="transmembrane region" description="Helical" evidence="10">
    <location>
        <begin position="362"/>
        <end position="384"/>
    </location>
</feature>
<dbReference type="Pfam" id="PF00512">
    <property type="entry name" value="HisKA"/>
    <property type="match status" value="1"/>
</dbReference>
<dbReference type="InterPro" id="IPR036890">
    <property type="entry name" value="HATPase_C_sf"/>
</dbReference>
<dbReference type="InterPro" id="IPR036097">
    <property type="entry name" value="HisK_dim/P_sf"/>
</dbReference>
<proteinExistence type="predicted"/>
<feature type="compositionally biased region" description="Basic and acidic residues" evidence="9">
    <location>
        <begin position="874"/>
        <end position="883"/>
    </location>
</feature>
<dbReference type="Proteomes" id="UP001497512">
    <property type="component" value="Chromosome 3"/>
</dbReference>
<dbReference type="PANTHER" id="PTHR45530">
    <property type="entry name" value="SENSORY TRANSDUCTION HISTIDINE KINASE"/>
    <property type="match status" value="1"/>
</dbReference>
<dbReference type="CDD" id="cd00082">
    <property type="entry name" value="HisKA"/>
    <property type="match status" value="1"/>
</dbReference>
<dbReference type="InterPro" id="IPR004358">
    <property type="entry name" value="Sig_transdc_His_kin-like_C"/>
</dbReference>
<dbReference type="SUPFAM" id="SSF47384">
    <property type="entry name" value="Homodimeric domain of signal transducing histidine kinase"/>
    <property type="match status" value="1"/>
</dbReference>
<dbReference type="SUPFAM" id="SSF52172">
    <property type="entry name" value="CheY-like"/>
    <property type="match status" value="1"/>
</dbReference>
<evidence type="ECO:0000256" key="7">
    <source>
        <dbReference type="PROSITE-ProRule" id="PRU00169"/>
    </source>
</evidence>
<comment type="subcellular location">
    <subcellularLocation>
        <location evidence="1">Cell membrane</location>
        <topology evidence="1">Multi-pass membrane protein</topology>
    </subcellularLocation>
</comment>
<feature type="domain" description="Histidine kinase" evidence="11">
    <location>
        <begin position="439"/>
        <end position="732"/>
    </location>
</feature>
<feature type="modified residue" description="4-aspartylphosphate" evidence="7">
    <location>
        <position position="1155"/>
    </location>
</feature>
<feature type="domain" description="Response regulatory" evidence="12">
    <location>
        <begin position="1104"/>
        <end position="1225"/>
    </location>
</feature>
<dbReference type="InterPro" id="IPR005467">
    <property type="entry name" value="His_kinase_dom"/>
</dbReference>
<feature type="transmembrane region" description="Helical" evidence="10">
    <location>
        <begin position="180"/>
        <end position="203"/>
    </location>
</feature>
<keyword evidence="4 10" id="KW-0812">Transmembrane</keyword>
<dbReference type="EMBL" id="OZ019895">
    <property type="protein sequence ID" value="CAK9219285.1"/>
    <property type="molecule type" value="Genomic_DNA"/>
</dbReference>
<feature type="coiled-coil region" evidence="8">
    <location>
        <begin position="387"/>
        <end position="425"/>
    </location>
</feature>
<evidence type="ECO:0000313" key="14">
    <source>
        <dbReference type="Proteomes" id="UP001497512"/>
    </source>
</evidence>
<dbReference type="Pfam" id="PF00072">
    <property type="entry name" value="Response_reg"/>
    <property type="match status" value="1"/>
</dbReference>
<dbReference type="CDD" id="cd16922">
    <property type="entry name" value="HATPase_EvgS-ArcB-TorS-like"/>
    <property type="match status" value="1"/>
</dbReference>
<evidence type="ECO:0000256" key="10">
    <source>
        <dbReference type="SAM" id="Phobius"/>
    </source>
</evidence>
<keyword evidence="6 10" id="KW-0472">Membrane</keyword>
<feature type="transmembrane region" description="Helical" evidence="10">
    <location>
        <begin position="140"/>
        <end position="160"/>
    </location>
</feature>
<dbReference type="PROSITE" id="PS50109">
    <property type="entry name" value="HIS_KIN"/>
    <property type="match status" value="1"/>
</dbReference>
<feature type="transmembrane region" description="Helical" evidence="10">
    <location>
        <begin position="279"/>
        <end position="302"/>
    </location>
</feature>